<dbReference type="AlphaFoldDB" id="A0A8S4SHT7"/>
<evidence type="ECO:0000313" key="2">
    <source>
        <dbReference type="EMBL" id="CAH2265096.1"/>
    </source>
</evidence>
<evidence type="ECO:0000256" key="1">
    <source>
        <dbReference type="SAM" id="MobiDB-lite"/>
    </source>
</evidence>
<organism evidence="2 3">
    <name type="scientific">Pararge aegeria aegeria</name>
    <dbReference type="NCBI Taxonomy" id="348720"/>
    <lineage>
        <taxon>Eukaryota</taxon>
        <taxon>Metazoa</taxon>
        <taxon>Ecdysozoa</taxon>
        <taxon>Arthropoda</taxon>
        <taxon>Hexapoda</taxon>
        <taxon>Insecta</taxon>
        <taxon>Pterygota</taxon>
        <taxon>Neoptera</taxon>
        <taxon>Endopterygota</taxon>
        <taxon>Lepidoptera</taxon>
        <taxon>Glossata</taxon>
        <taxon>Ditrysia</taxon>
        <taxon>Papilionoidea</taxon>
        <taxon>Nymphalidae</taxon>
        <taxon>Satyrinae</taxon>
        <taxon>Satyrini</taxon>
        <taxon>Parargina</taxon>
        <taxon>Pararge</taxon>
    </lineage>
</organism>
<gene>
    <name evidence="2" type="primary">jg9263</name>
    <name evidence="2" type="ORF">PAEG_LOCUS24770</name>
</gene>
<dbReference type="EMBL" id="CAKXAJ010026273">
    <property type="protein sequence ID" value="CAH2265096.1"/>
    <property type="molecule type" value="Genomic_DNA"/>
</dbReference>
<reference evidence="2" key="1">
    <citation type="submission" date="2022-03" db="EMBL/GenBank/DDBJ databases">
        <authorList>
            <person name="Lindestad O."/>
        </authorList>
    </citation>
    <scope>NUCLEOTIDE SEQUENCE</scope>
</reference>
<proteinExistence type="predicted"/>
<accession>A0A8S4SHT7</accession>
<sequence>MDKREPINYKQRELYTSQAVQDEYLTRPATATTTPHQPHQPPQIDGHRAVSIKPHVNTPATTPFRPEHSNAV</sequence>
<feature type="compositionally biased region" description="Basic and acidic residues" evidence="1">
    <location>
        <begin position="1"/>
        <end position="13"/>
    </location>
</feature>
<evidence type="ECO:0000313" key="3">
    <source>
        <dbReference type="Proteomes" id="UP000838756"/>
    </source>
</evidence>
<keyword evidence="3" id="KW-1185">Reference proteome</keyword>
<dbReference type="Proteomes" id="UP000838756">
    <property type="component" value="Unassembled WGS sequence"/>
</dbReference>
<name>A0A8S4SHT7_9NEOP</name>
<feature type="region of interest" description="Disordered" evidence="1">
    <location>
        <begin position="1"/>
        <end position="72"/>
    </location>
</feature>
<protein>
    <submittedName>
        <fullName evidence="2">Jg9263 protein</fullName>
    </submittedName>
</protein>
<comment type="caution">
    <text evidence="2">The sequence shown here is derived from an EMBL/GenBank/DDBJ whole genome shotgun (WGS) entry which is preliminary data.</text>
</comment>
<feature type="compositionally biased region" description="Low complexity" evidence="1">
    <location>
        <begin position="28"/>
        <end position="37"/>
    </location>
</feature>